<dbReference type="PANTHER" id="PTHR40265:SF1">
    <property type="entry name" value="GLYOXALASE-LIKE DOMAIN-CONTAINING PROTEIN"/>
    <property type="match status" value="1"/>
</dbReference>
<name>A0A286BXZ8_9GAMM</name>
<evidence type="ECO:0000313" key="2">
    <source>
        <dbReference type="EMBL" id="SOD39036.1"/>
    </source>
</evidence>
<dbReference type="PANTHER" id="PTHR40265">
    <property type="entry name" value="BLL2707 PROTEIN"/>
    <property type="match status" value="1"/>
</dbReference>
<evidence type="ECO:0000259" key="1">
    <source>
        <dbReference type="Pfam" id="PF13468"/>
    </source>
</evidence>
<dbReference type="RefSeq" id="WP_097096890.1">
    <property type="nucleotide sequence ID" value="NZ_OCMY01000001.1"/>
</dbReference>
<feature type="domain" description="Glyoxalase-like" evidence="1">
    <location>
        <begin position="5"/>
        <end position="177"/>
    </location>
</feature>
<dbReference type="SUPFAM" id="SSF54593">
    <property type="entry name" value="Glyoxalase/Bleomycin resistance protein/Dihydroxybiphenyl dioxygenase"/>
    <property type="match status" value="1"/>
</dbReference>
<dbReference type="OrthoDB" id="9812467at2"/>
<dbReference type="InterPro" id="IPR029068">
    <property type="entry name" value="Glyas_Bleomycin-R_OHBP_Dase"/>
</dbReference>
<gene>
    <name evidence="2" type="ORF">SAMN06273570_3474</name>
</gene>
<evidence type="ECO:0000313" key="3">
    <source>
        <dbReference type="Proteomes" id="UP000219271"/>
    </source>
</evidence>
<dbReference type="AlphaFoldDB" id="A0A286BXZ8"/>
<reference evidence="3" key="1">
    <citation type="submission" date="2017-09" db="EMBL/GenBank/DDBJ databases">
        <authorList>
            <person name="Varghese N."/>
            <person name="Submissions S."/>
        </authorList>
    </citation>
    <scope>NUCLEOTIDE SEQUENCE [LARGE SCALE GENOMIC DNA]</scope>
    <source>
        <strain evidence="3">JKS000234</strain>
    </source>
</reference>
<proteinExistence type="predicted"/>
<keyword evidence="3" id="KW-1185">Reference proteome</keyword>
<dbReference type="Proteomes" id="UP000219271">
    <property type="component" value="Unassembled WGS sequence"/>
</dbReference>
<dbReference type="Pfam" id="PF13468">
    <property type="entry name" value="Glyoxalase_3"/>
    <property type="match status" value="1"/>
</dbReference>
<dbReference type="InterPro" id="IPR025870">
    <property type="entry name" value="Glyoxalase-like_dom"/>
</dbReference>
<accession>A0A286BXZ8</accession>
<organism evidence="2 3">
    <name type="scientific">Candidatus Pantoea floridensis</name>
    <dbReference type="NCBI Taxonomy" id="1938870"/>
    <lineage>
        <taxon>Bacteria</taxon>
        <taxon>Pseudomonadati</taxon>
        <taxon>Pseudomonadota</taxon>
        <taxon>Gammaproteobacteria</taxon>
        <taxon>Enterobacterales</taxon>
        <taxon>Erwiniaceae</taxon>
        <taxon>Pantoea</taxon>
    </lineage>
</organism>
<dbReference type="Gene3D" id="3.10.180.10">
    <property type="entry name" value="2,3-Dihydroxybiphenyl 1,2-Dioxygenase, domain 1"/>
    <property type="match status" value="1"/>
</dbReference>
<dbReference type="EMBL" id="OCMY01000001">
    <property type="protein sequence ID" value="SOD39036.1"/>
    <property type="molecule type" value="Genomic_DNA"/>
</dbReference>
<sequence>MILPLDHLVINSHFALDDSAKLFADLGFHLTPRGYHSLGSINHLIMFEHHYLELIGLPDQREPLRRELLESPVGIDGLVFATTDAAQTENTLRQSGFAVQPVQHFSREVGSAQASAEARFSTMRLQAGSFSAGRVYFCQHHTPEWVWRDEWLQSGRIKSLIVVAKEVVATAQQYARLGQTDLLHVISPAEWHQEYGVLLPSATERESWFAAIQISGRDLTLVSQVAAAIGLPHEQRTGQLRVAIPALQMVLEFTDD</sequence>
<protein>
    <submittedName>
        <fullName evidence="2">Glyoxalase-like domain-containing protein</fullName>
    </submittedName>
</protein>